<feature type="region of interest" description="Disordered" evidence="6">
    <location>
        <begin position="308"/>
        <end position="373"/>
    </location>
</feature>
<dbReference type="InterPro" id="IPR036855">
    <property type="entry name" value="Znf_CCCH_sf"/>
</dbReference>
<feature type="compositionally biased region" description="Low complexity" evidence="6">
    <location>
        <begin position="90"/>
        <end position="115"/>
    </location>
</feature>
<evidence type="ECO:0000256" key="4">
    <source>
        <dbReference type="ARBA" id="ARBA00022833"/>
    </source>
</evidence>
<organism evidence="9 10">
    <name type="scientific">Reticulomyxa filosa</name>
    <dbReference type="NCBI Taxonomy" id="46433"/>
    <lineage>
        <taxon>Eukaryota</taxon>
        <taxon>Sar</taxon>
        <taxon>Rhizaria</taxon>
        <taxon>Retaria</taxon>
        <taxon>Foraminifera</taxon>
        <taxon>Monothalamids</taxon>
        <taxon>Reticulomyxidae</taxon>
        <taxon>Reticulomyxa</taxon>
    </lineage>
</organism>
<name>X6N968_RETFI</name>
<dbReference type="AlphaFoldDB" id="X6N968"/>
<feature type="compositionally biased region" description="Basic residues" evidence="6">
    <location>
        <begin position="359"/>
        <end position="369"/>
    </location>
</feature>
<keyword evidence="1 5" id="KW-0479">Metal-binding</keyword>
<evidence type="ECO:0000313" key="9">
    <source>
        <dbReference type="EMBL" id="ETO21837.1"/>
    </source>
</evidence>
<feature type="zinc finger region" description="C3H1-type" evidence="5">
    <location>
        <begin position="415"/>
        <end position="445"/>
    </location>
</feature>
<evidence type="ECO:0000259" key="8">
    <source>
        <dbReference type="PROSITE" id="PS50103"/>
    </source>
</evidence>
<keyword evidence="7" id="KW-0472">Membrane</keyword>
<sequence>MPTLPGIVGRPNDMNSSNLNMEYNPEDMSSMFPGSYAYNPYVPLQGSYPFDANKSSTTDTRFGLGLSSAANSTNAQELGAAAVITVGGNSSSSSSGPSASSASSASSTSDIPSLSTGQTQREQSHFVVGDEVIYGKELGKIVSLDWNRTPPQAEVCMDASNFNMNIPISHLTLSQRKGKPVPSSSQQQHLMDKSISKDRTFYSQKFTLTKKKKKERMLKLMLVSLYSLFFLLLLFTKGFSACVYVYTYTYTSRLVYVENSEGKDVPKSRKNHFQRLSEETLMKLPHLRKVKQYIKAISIDDGPRAYSTFRETLNGNTNANEGTNRPATDDNNTSNVINKMPSSNDHESTNTNTAGNSNKHSRRRNRRKGYPQEKSDLYKTELCENWVMKGNCTYGRKCHFAHGHDEIQYRARVANYKTQPCCDPARSDSRLCLFGKRCNYAHPGEPLRCGMPDEYVDEEYFDKICREYVEEFPFGIYL</sequence>
<keyword evidence="10" id="KW-1185">Reference proteome</keyword>
<dbReference type="SMART" id="SM00356">
    <property type="entry name" value="ZnF_C3H1"/>
    <property type="match status" value="2"/>
</dbReference>
<dbReference type="GO" id="GO:0003729">
    <property type="term" value="F:mRNA binding"/>
    <property type="evidence" value="ECO:0007669"/>
    <property type="project" value="InterPro"/>
</dbReference>
<reference evidence="9 10" key="1">
    <citation type="journal article" date="2013" name="Curr. Biol.">
        <title>The Genome of the Foraminiferan Reticulomyxa filosa.</title>
        <authorList>
            <person name="Glockner G."/>
            <person name="Hulsmann N."/>
            <person name="Schleicher M."/>
            <person name="Noegel A.A."/>
            <person name="Eichinger L."/>
            <person name="Gallinger C."/>
            <person name="Pawlowski J."/>
            <person name="Sierra R."/>
            <person name="Euteneuer U."/>
            <person name="Pillet L."/>
            <person name="Moustafa A."/>
            <person name="Platzer M."/>
            <person name="Groth M."/>
            <person name="Szafranski K."/>
            <person name="Schliwa M."/>
        </authorList>
    </citation>
    <scope>NUCLEOTIDE SEQUENCE [LARGE SCALE GENOMIC DNA]</scope>
</reference>
<proteinExistence type="predicted"/>
<evidence type="ECO:0000256" key="5">
    <source>
        <dbReference type="PROSITE-ProRule" id="PRU00723"/>
    </source>
</evidence>
<dbReference type="GO" id="GO:0008270">
    <property type="term" value="F:zinc ion binding"/>
    <property type="evidence" value="ECO:0007669"/>
    <property type="project" value="UniProtKB-KW"/>
</dbReference>
<comment type="caution">
    <text evidence="9">The sequence shown here is derived from an EMBL/GenBank/DDBJ whole genome shotgun (WGS) entry which is preliminary data.</text>
</comment>
<evidence type="ECO:0000256" key="7">
    <source>
        <dbReference type="SAM" id="Phobius"/>
    </source>
</evidence>
<feature type="domain" description="C3H1-type" evidence="8">
    <location>
        <begin position="377"/>
        <end position="405"/>
    </location>
</feature>
<dbReference type="Gene3D" id="4.10.1000.10">
    <property type="entry name" value="Zinc finger, CCCH-type"/>
    <property type="match status" value="1"/>
</dbReference>
<evidence type="ECO:0000256" key="6">
    <source>
        <dbReference type="SAM" id="MobiDB-lite"/>
    </source>
</evidence>
<dbReference type="OrthoDB" id="410307at2759"/>
<accession>X6N968</accession>
<feature type="zinc finger region" description="C3H1-type" evidence="5">
    <location>
        <begin position="377"/>
        <end position="405"/>
    </location>
</feature>
<evidence type="ECO:0000256" key="2">
    <source>
        <dbReference type="ARBA" id="ARBA00022737"/>
    </source>
</evidence>
<feature type="transmembrane region" description="Helical" evidence="7">
    <location>
        <begin position="220"/>
        <end position="246"/>
    </location>
</feature>
<evidence type="ECO:0000256" key="1">
    <source>
        <dbReference type="ARBA" id="ARBA00022723"/>
    </source>
</evidence>
<protein>
    <recommendedName>
        <fullName evidence="8">C3H1-type domain-containing protein</fullName>
    </recommendedName>
</protein>
<dbReference type="SUPFAM" id="SSF90229">
    <property type="entry name" value="CCCH zinc finger"/>
    <property type="match status" value="1"/>
</dbReference>
<keyword evidence="4 5" id="KW-0862">Zinc</keyword>
<keyword evidence="3 5" id="KW-0863">Zinc-finger</keyword>
<gene>
    <name evidence="9" type="ORF">RFI_15366</name>
</gene>
<evidence type="ECO:0000313" key="10">
    <source>
        <dbReference type="Proteomes" id="UP000023152"/>
    </source>
</evidence>
<dbReference type="PROSITE" id="PS50103">
    <property type="entry name" value="ZF_C3H1"/>
    <property type="match status" value="2"/>
</dbReference>
<feature type="region of interest" description="Disordered" evidence="6">
    <location>
        <begin position="87"/>
        <end position="123"/>
    </location>
</feature>
<dbReference type="InterPro" id="IPR000571">
    <property type="entry name" value="Znf_CCCH"/>
</dbReference>
<dbReference type="Proteomes" id="UP000023152">
    <property type="component" value="Unassembled WGS sequence"/>
</dbReference>
<dbReference type="PANTHER" id="PTHR12547">
    <property type="entry name" value="CCCH ZINC FINGER/TIS11-RELATED"/>
    <property type="match status" value="1"/>
</dbReference>
<feature type="compositionally biased region" description="Polar residues" evidence="6">
    <location>
        <begin position="309"/>
        <end position="355"/>
    </location>
</feature>
<evidence type="ECO:0000256" key="3">
    <source>
        <dbReference type="ARBA" id="ARBA00022771"/>
    </source>
</evidence>
<keyword evidence="7" id="KW-1133">Transmembrane helix</keyword>
<dbReference type="InterPro" id="IPR045877">
    <property type="entry name" value="ZFP36-like"/>
</dbReference>
<dbReference type="FunFam" id="4.10.1000.10:FF:000001">
    <property type="entry name" value="zinc finger CCCH domain-containing protein 15-like"/>
    <property type="match status" value="1"/>
</dbReference>
<dbReference type="Pfam" id="PF00642">
    <property type="entry name" value="zf-CCCH"/>
    <property type="match status" value="1"/>
</dbReference>
<keyword evidence="2" id="KW-0677">Repeat</keyword>
<dbReference type="EMBL" id="ASPP01011251">
    <property type="protein sequence ID" value="ETO21837.1"/>
    <property type="molecule type" value="Genomic_DNA"/>
</dbReference>
<feature type="domain" description="C3H1-type" evidence="8">
    <location>
        <begin position="415"/>
        <end position="445"/>
    </location>
</feature>
<keyword evidence="7" id="KW-0812">Transmembrane</keyword>